<evidence type="ECO:0000313" key="5">
    <source>
        <dbReference type="Proteomes" id="UP001500603"/>
    </source>
</evidence>
<sequence>MQLLLLLQTRGNSTGPELARQLEVSVRTVYRDVEALSAAGVPIYSAPGHAGGIRLVDGYRTRLTGMTTAEADAVLLGGLPAAAADLGLGTVLATAQLKVLAALPPELRGRATRIAERVHLDAPGWFRRPDETPALAAVAQALWHDRTLRLRYDRRDKIVERTLDPLGLVLKAGTWYLVARDGTSIRSYRAGRILSVESTGETFHRPGDFDLTSHWQHAADEFARAMLLVRARCRVATSHLRLLRITLDPAAVAEAMDSATEPDEHGWVELTVPSESYEVLTTAILPLGEFIEVLAPAELRAQLAATAAAMHARYAQGHPDHPHPSAQKYRSHT</sequence>
<dbReference type="PROSITE" id="PS52050">
    <property type="entry name" value="WYL"/>
    <property type="match status" value="1"/>
</dbReference>
<dbReference type="PANTHER" id="PTHR34580">
    <property type="match status" value="1"/>
</dbReference>
<dbReference type="Proteomes" id="UP001500603">
    <property type="component" value="Unassembled WGS sequence"/>
</dbReference>
<dbReference type="InterPro" id="IPR013196">
    <property type="entry name" value="HTH_11"/>
</dbReference>
<dbReference type="Pfam" id="PF13280">
    <property type="entry name" value="WYL"/>
    <property type="match status" value="1"/>
</dbReference>
<comment type="caution">
    <text evidence="4">The sequence shown here is derived from an EMBL/GenBank/DDBJ whole genome shotgun (WGS) entry which is preliminary data.</text>
</comment>
<dbReference type="EMBL" id="BAABJM010000003">
    <property type="protein sequence ID" value="GAA5059709.1"/>
    <property type="molecule type" value="Genomic_DNA"/>
</dbReference>
<dbReference type="Pfam" id="PF08279">
    <property type="entry name" value="HTH_11"/>
    <property type="match status" value="1"/>
</dbReference>
<feature type="domain" description="WCX" evidence="3">
    <location>
        <begin position="230"/>
        <end position="310"/>
    </location>
</feature>
<dbReference type="Gene3D" id="1.10.10.10">
    <property type="entry name" value="Winged helix-like DNA-binding domain superfamily/Winged helix DNA-binding domain"/>
    <property type="match status" value="1"/>
</dbReference>
<proteinExistence type="predicted"/>
<protein>
    <submittedName>
        <fullName evidence="4">YafY family protein</fullName>
    </submittedName>
</protein>
<keyword evidence="5" id="KW-1185">Reference proteome</keyword>
<reference evidence="5" key="1">
    <citation type="journal article" date="2019" name="Int. J. Syst. Evol. Microbiol.">
        <title>The Global Catalogue of Microorganisms (GCM) 10K type strain sequencing project: providing services to taxonomists for standard genome sequencing and annotation.</title>
        <authorList>
            <consortium name="The Broad Institute Genomics Platform"/>
            <consortium name="The Broad Institute Genome Sequencing Center for Infectious Disease"/>
            <person name="Wu L."/>
            <person name="Ma J."/>
        </authorList>
    </citation>
    <scope>NUCLEOTIDE SEQUENCE [LARGE SCALE GENOMIC DNA]</scope>
    <source>
        <strain evidence="5">JCM 18298</strain>
    </source>
</reference>
<dbReference type="InterPro" id="IPR057727">
    <property type="entry name" value="WCX_dom"/>
</dbReference>
<dbReference type="Pfam" id="PF25583">
    <property type="entry name" value="WCX"/>
    <property type="match status" value="1"/>
</dbReference>
<dbReference type="InterPro" id="IPR028349">
    <property type="entry name" value="PafC-like"/>
</dbReference>
<accession>A0ABP9KIR7</accession>
<evidence type="ECO:0000259" key="1">
    <source>
        <dbReference type="Pfam" id="PF08279"/>
    </source>
</evidence>
<feature type="domain" description="WYL" evidence="2">
    <location>
        <begin position="134"/>
        <end position="197"/>
    </location>
</feature>
<organism evidence="4 5">
    <name type="scientific">Nocardia callitridis</name>
    <dbReference type="NCBI Taxonomy" id="648753"/>
    <lineage>
        <taxon>Bacteria</taxon>
        <taxon>Bacillati</taxon>
        <taxon>Actinomycetota</taxon>
        <taxon>Actinomycetes</taxon>
        <taxon>Mycobacteriales</taxon>
        <taxon>Nocardiaceae</taxon>
        <taxon>Nocardia</taxon>
    </lineage>
</organism>
<feature type="domain" description="Helix-turn-helix type 11" evidence="1">
    <location>
        <begin position="3"/>
        <end position="52"/>
    </location>
</feature>
<dbReference type="InterPro" id="IPR036390">
    <property type="entry name" value="WH_DNA-bd_sf"/>
</dbReference>
<dbReference type="PIRSF" id="PIRSF016838">
    <property type="entry name" value="PafC"/>
    <property type="match status" value="1"/>
</dbReference>
<gene>
    <name evidence="4" type="ORF">GCM10023318_40510</name>
</gene>
<dbReference type="InterPro" id="IPR051534">
    <property type="entry name" value="CBASS_pafABC_assoc_protein"/>
</dbReference>
<dbReference type="PANTHER" id="PTHR34580:SF1">
    <property type="entry name" value="PROTEIN PAFC"/>
    <property type="match status" value="1"/>
</dbReference>
<dbReference type="InterPro" id="IPR036388">
    <property type="entry name" value="WH-like_DNA-bd_sf"/>
</dbReference>
<evidence type="ECO:0000259" key="2">
    <source>
        <dbReference type="Pfam" id="PF13280"/>
    </source>
</evidence>
<evidence type="ECO:0000259" key="3">
    <source>
        <dbReference type="Pfam" id="PF25583"/>
    </source>
</evidence>
<evidence type="ECO:0000313" key="4">
    <source>
        <dbReference type="EMBL" id="GAA5059709.1"/>
    </source>
</evidence>
<name>A0ABP9KIR7_9NOCA</name>
<dbReference type="InterPro" id="IPR026881">
    <property type="entry name" value="WYL_dom"/>
</dbReference>
<dbReference type="SUPFAM" id="SSF46785">
    <property type="entry name" value="Winged helix' DNA-binding domain"/>
    <property type="match status" value="1"/>
</dbReference>